<protein>
    <submittedName>
        <fullName evidence="1">Uncharacterized protein</fullName>
    </submittedName>
</protein>
<dbReference type="Proteomes" id="UP001552299">
    <property type="component" value="Unassembled WGS sequence"/>
</dbReference>
<name>A0ABD0VRE3_DENTH</name>
<proteinExistence type="predicted"/>
<keyword evidence="2" id="KW-1185">Reference proteome</keyword>
<sequence length="70" mass="7716">MSSLSSRAVILVITIIFVTIVVSTQGVTAMRSMPENFDSEQKITHDKMSMIMMSWMERLSSGPSSHGGDH</sequence>
<organism evidence="1 2">
    <name type="scientific">Dendrobium thyrsiflorum</name>
    <name type="common">Pinecone-like raceme dendrobium</name>
    <name type="synonym">Orchid</name>
    <dbReference type="NCBI Taxonomy" id="117978"/>
    <lineage>
        <taxon>Eukaryota</taxon>
        <taxon>Viridiplantae</taxon>
        <taxon>Streptophyta</taxon>
        <taxon>Embryophyta</taxon>
        <taxon>Tracheophyta</taxon>
        <taxon>Spermatophyta</taxon>
        <taxon>Magnoliopsida</taxon>
        <taxon>Liliopsida</taxon>
        <taxon>Asparagales</taxon>
        <taxon>Orchidaceae</taxon>
        <taxon>Epidendroideae</taxon>
        <taxon>Malaxideae</taxon>
        <taxon>Dendrobiinae</taxon>
        <taxon>Dendrobium</taxon>
    </lineage>
</organism>
<dbReference type="EMBL" id="JANQDX010000002">
    <property type="protein sequence ID" value="KAL0927466.1"/>
    <property type="molecule type" value="Genomic_DNA"/>
</dbReference>
<dbReference type="InterPro" id="IPR040273">
    <property type="entry name" value="PIP1"/>
</dbReference>
<evidence type="ECO:0000313" key="2">
    <source>
        <dbReference type="Proteomes" id="UP001552299"/>
    </source>
</evidence>
<dbReference type="PANTHER" id="PTHR37245:SF4">
    <property type="entry name" value="PAMP-INDUCED SECRETED PEPTIDE 1"/>
    <property type="match status" value="1"/>
</dbReference>
<evidence type="ECO:0000313" key="1">
    <source>
        <dbReference type="EMBL" id="KAL0927466.1"/>
    </source>
</evidence>
<comment type="caution">
    <text evidence="1">The sequence shown here is derived from an EMBL/GenBank/DDBJ whole genome shotgun (WGS) entry which is preliminary data.</text>
</comment>
<accession>A0ABD0VRE3</accession>
<reference evidence="1 2" key="1">
    <citation type="journal article" date="2024" name="Plant Biotechnol. J.">
        <title>Dendrobium thyrsiflorum genome and its molecular insights into genes involved in important horticultural traits.</title>
        <authorList>
            <person name="Chen B."/>
            <person name="Wang J.Y."/>
            <person name="Zheng P.J."/>
            <person name="Li K.L."/>
            <person name="Liang Y.M."/>
            <person name="Chen X.F."/>
            <person name="Zhang C."/>
            <person name="Zhao X."/>
            <person name="He X."/>
            <person name="Zhang G.Q."/>
            <person name="Liu Z.J."/>
            <person name="Xu Q."/>
        </authorList>
    </citation>
    <scope>NUCLEOTIDE SEQUENCE [LARGE SCALE GENOMIC DNA]</scope>
    <source>
        <strain evidence="1">GZMU011</strain>
    </source>
</reference>
<dbReference type="PANTHER" id="PTHR37245">
    <property type="entry name" value="PAMP-INDUCED SECRETED PEPTIDE 1"/>
    <property type="match status" value="1"/>
</dbReference>
<dbReference type="AlphaFoldDB" id="A0ABD0VRE3"/>
<gene>
    <name evidence="1" type="ORF">M5K25_001637</name>
</gene>